<organism evidence="1 2">
    <name type="scientific">Plesiomonas shigelloides 302-73</name>
    <dbReference type="NCBI Taxonomy" id="1315976"/>
    <lineage>
        <taxon>Bacteria</taxon>
        <taxon>Pseudomonadati</taxon>
        <taxon>Pseudomonadota</taxon>
        <taxon>Gammaproteobacteria</taxon>
        <taxon>Enterobacterales</taxon>
        <taxon>Enterobacteriaceae</taxon>
        <taxon>Plesiomonas</taxon>
    </lineage>
</organism>
<dbReference type="AlphaFoldDB" id="R8ARF0"/>
<proteinExistence type="predicted"/>
<dbReference type="EMBL" id="AQQO01000048">
    <property type="protein sequence ID" value="EON88898.1"/>
    <property type="molecule type" value="Genomic_DNA"/>
</dbReference>
<dbReference type="HOGENOM" id="CLU_2827467_0_0_6"/>
<protein>
    <submittedName>
        <fullName evidence="1">Uncharacterized protein</fullName>
    </submittedName>
</protein>
<accession>R8ARF0</accession>
<comment type="caution">
    <text evidence="1">The sequence shown here is derived from an EMBL/GenBank/DDBJ whole genome shotgun (WGS) entry which is preliminary data.</text>
</comment>
<gene>
    <name evidence="1" type="ORF">PLESHI_08279</name>
</gene>
<sequence>MLYLATIFVPWVSGFNFDPSECIPRVLSFADVSQFNHDPSEVIPPDLLVGEAILIAIRPRLFRLSG</sequence>
<reference evidence="1 2" key="1">
    <citation type="journal article" date="2013" name="Genome Announc.">
        <title>Genome Sequence of Plesiomonas shigelloides Strain 302-73 (Serotype O1).</title>
        <authorList>
            <person name="Pique N."/>
            <person name="Aquilini E."/>
            <person name="Alioto T."/>
            <person name="Minana-Galbis D."/>
            <person name="Tomas J.M."/>
        </authorList>
    </citation>
    <scope>NUCLEOTIDE SEQUENCE [LARGE SCALE GENOMIC DNA]</scope>
    <source>
        <strain evidence="1 2">302-73</strain>
    </source>
</reference>
<name>R8ARF0_PLESH</name>
<keyword evidence="2" id="KW-1185">Reference proteome</keyword>
<evidence type="ECO:0000313" key="1">
    <source>
        <dbReference type="EMBL" id="EON88898.1"/>
    </source>
</evidence>
<dbReference type="Proteomes" id="UP000014012">
    <property type="component" value="Unassembled WGS sequence"/>
</dbReference>
<evidence type="ECO:0000313" key="2">
    <source>
        <dbReference type="Proteomes" id="UP000014012"/>
    </source>
</evidence>